<evidence type="ECO:0000313" key="2">
    <source>
        <dbReference type="EMBL" id="GKV39082.1"/>
    </source>
</evidence>
<protein>
    <recommendedName>
        <fullName evidence="1">Reverse transcriptase Ty1/copia-type domain-containing protein</fullName>
    </recommendedName>
</protein>
<dbReference type="PANTHER" id="PTHR11439">
    <property type="entry name" value="GAG-POL-RELATED RETROTRANSPOSON"/>
    <property type="match status" value="1"/>
</dbReference>
<sequence>MHEPSNYSQAIKDENWRQAMETEIKALEDNQTWILTELPEGKVPIGYKWVYKIKYKTDGTIKRYKACLVAKGFTQQEGLDYHETFAPVAKLVTLRCSLAVAANQNWSLHQLDVQNAFLHGDLHEEVYIFIPPGFSRQGENRVCKLQKSLYGLKQASRNWFAKLSSALLEVGFLSSLVDPSLFTRINGAIKMFVLVYVDDIIVTGNDVATISSLKSFLHSRFHMKDLGILKYFLGIEVARSSKGIFLNQRKYILDILRDSGYMGCKPCAFPTDQNIKLDTSSGELLSDPSLYRRLVGRLLYLTITRPYITYAVNLLSQFMHEPRQPHLDVAIQVLRYLKSTPGHGLLLPASGTLQLTAYCDSDWASCPITRRSTTHYCVFLGGSLISWRTKKQHVVSRSSTEAEYRAMASVTCELTWLRSLLHVLGISHPQPSLLFCDNQATLHIAANPVFHERTKHIEIDCHLVREKLQAGLLSTGYVSSLQQLADFFTKPLGTNRFHFLQGKLGLYSIQAPT</sequence>
<dbReference type="CDD" id="cd09272">
    <property type="entry name" value="RNase_HI_RT_Ty1"/>
    <property type="match status" value="1"/>
</dbReference>
<organism evidence="2 3">
    <name type="scientific">Rubroshorea leprosula</name>
    <dbReference type="NCBI Taxonomy" id="152421"/>
    <lineage>
        <taxon>Eukaryota</taxon>
        <taxon>Viridiplantae</taxon>
        <taxon>Streptophyta</taxon>
        <taxon>Embryophyta</taxon>
        <taxon>Tracheophyta</taxon>
        <taxon>Spermatophyta</taxon>
        <taxon>Magnoliopsida</taxon>
        <taxon>eudicotyledons</taxon>
        <taxon>Gunneridae</taxon>
        <taxon>Pentapetalae</taxon>
        <taxon>rosids</taxon>
        <taxon>malvids</taxon>
        <taxon>Malvales</taxon>
        <taxon>Dipterocarpaceae</taxon>
        <taxon>Rubroshorea</taxon>
    </lineage>
</organism>
<dbReference type="SUPFAM" id="SSF56672">
    <property type="entry name" value="DNA/RNA polymerases"/>
    <property type="match status" value="1"/>
</dbReference>
<dbReference type="AlphaFoldDB" id="A0AAV5LRB0"/>
<gene>
    <name evidence="2" type="ORF">SLEP1_g46900</name>
</gene>
<accession>A0AAV5LRB0</accession>
<dbReference type="EMBL" id="BPVZ01000132">
    <property type="protein sequence ID" value="GKV39082.1"/>
    <property type="molecule type" value="Genomic_DNA"/>
</dbReference>
<proteinExistence type="predicted"/>
<dbReference type="Proteomes" id="UP001054252">
    <property type="component" value="Unassembled WGS sequence"/>
</dbReference>
<comment type="caution">
    <text evidence="2">The sequence shown here is derived from an EMBL/GenBank/DDBJ whole genome shotgun (WGS) entry which is preliminary data.</text>
</comment>
<evidence type="ECO:0000313" key="3">
    <source>
        <dbReference type="Proteomes" id="UP001054252"/>
    </source>
</evidence>
<keyword evidence="3" id="KW-1185">Reference proteome</keyword>
<name>A0AAV5LRB0_9ROSI</name>
<dbReference type="PANTHER" id="PTHR11439:SF494">
    <property type="entry name" value="CYSTEINE-RICH RLK (RECEPTOR-LIKE PROTEIN KINASE) 8"/>
    <property type="match status" value="1"/>
</dbReference>
<dbReference type="InterPro" id="IPR043502">
    <property type="entry name" value="DNA/RNA_pol_sf"/>
</dbReference>
<dbReference type="InterPro" id="IPR013103">
    <property type="entry name" value="RVT_2"/>
</dbReference>
<dbReference type="Pfam" id="PF07727">
    <property type="entry name" value="RVT_2"/>
    <property type="match status" value="1"/>
</dbReference>
<feature type="domain" description="Reverse transcriptase Ty1/copia-type" evidence="1">
    <location>
        <begin position="30"/>
        <end position="271"/>
    </location>
</feature>
<reference evidence="2 3" key="1">
    <citation type="journal article" date="2021" name="Commun. Biol.">
        <title>The genome of Shorea leprosula (Dipterocarpaceae) highlights the ecological relevance of drought in aseasonal tropical rainforests.</title>
        <authorList>
            <person name="Ng K.K.S."/>
            <person name="Kobayashi M.J."/>
            <person name="Fawcett J.A."/>
            <person name="Hatakeyama M."/>
            <person name="Paape T."/>
            <person name="Ng C.H."/>
            <person name="Ang C.C."/>
            <person name="Tnah L.H."/>
            <person name="Lee C.T."/>
            <person name="Nishiyama T."/>
            <person name="Sese J."/>
            <person name="O'Brien M.J."/>
            <person name="Copetti D."/>
            <person name="Mohd Noor M.I."/>
            <person name="Ong R.C."/>
            <person name="Putra M."/>
            <person name="Sireger I.Z."/>
            <person name="Indrioko S."/>
            <person name="Kosugi Y."/>
            <person name="Izuno A."/>
            <person name="Isagi Y."/>
            <person name="Lee S.L."/>
            <person name="Shimizu K.K."/>
        </authorList>
    </citation>
    <scope>NUCLEOTIDE SEQUENCE [LARGE SCALE GENOMIC DNA]</scope>
    <source>
        <strain evidence="2">214</strain>
    </source>
</reference>
<evidence type="ECO:0000259" key="1">
    <source>
        <dbReference type="Pfam" id="PF07727"/>
    </source>
</evidence>